<dbReference type="Gene3D" id="1.10.287.1040">
    <property type="entry name" value="Exonuclease VII, small subunit"/>
    <property type="match status" value="1"/>
</dbReference>
<dbReference type="GO" id="GO:0005829">
    <property type="term" value="C:cytosol"/>
    <property type="evidence" value="ECO:0007669"/>
    <property type="project" value="TreeGrafter"/>
</dbReference>
<evidence type="ECO:0000313" key="7">
    <source>
        <dbReference type="EMBL" id="QEK13615.1"/>
    </source>
</evidence>
<keyword evidence="3 6" id="KW-0540">Nuclease</keyword>
<evidence type="ECO:0000256" key="3">
    <source>
        <dbReference type="ARBA" id="ARBA00022722"/>
    </source>
</evidence>
<dbReference type="PIRSF" id="PIRSF006488">
    <property type="entry name" value="Exonuc_VII_S"/>
    <property type="match status" value="1"/>
</dbReference>
<dbReference type="EC" id="3.1.11.6" evidence="6"/>
<sequence length="82" mass="9626">MNLKLQSNDSFEVAIKKLEEIVMLLDEGKLTLDETLTLYEEGIRIYRYCNRKLDNAEQKISLMMNENKVPFDFAESDDFKGE</sequence>
<dbReference type="GO" id="GO:0006308">
    <property type="term" value="P:DNA catabolic process"/>
    <property type="evidence" value="ECO:0007669"/>
    <property type="project" value="UniProtKB-UniRule"/>
</dbReference>
<dbReference type="NCBIfam" id="TIGR01280">
    <property type="entry name" value="xseB"/>
    <property type="match status" value="1"/>
</dbReference>
<dbReference type="GO" id="GO:0009318">
    <property type="term" value="C:exodeoxyribonuclease VII complex"/>
    <property type="evidence" value="ECO:0007669"/>
    <property type="project" value="UniProtKB-UniRule"/>
</dbReference>
<proteinExistence type="inferred from homology"/>
<evidence type="ECO:0000256" key="4">
    <source>
        <dbReference type="ARBA" id="ARBA00022801"/>
    </source>
</evidence>
<organism evidence="7 8">
    <name type="scientific">Crassaminicella thermophila</name>
    <dbReference type="NCBI Taxonomy" id="2599308"/>
    <lineage>
        <taxon>Bacteria</taxon>
        <taxon>Bacillati</taxon>
        <taxon>Bacillota</taxon>
        <taxon>Clostridia</taxon>
        <taxon>Eubacteriales</taxon>
        <taxon>Clostridiaceae</taxon>
        <taxon>Crassaminicella</taxon>
    </lineage>
</organism>
<dbReference type="AlphaFoldDB" id="A0A5C0SGB0"/>
<comment type="function">
    <text evidence="6">Bidirectionally degrades single-stranded DNA into large acid-insoluble oligonucleotides, which are then degraded further into small acid-soluble oligonucleotides.</text>
</comment>
<protein>
    <recommendedName>
        <fullName evidence="6">Exodeoxyribonuclease 7 small subunit</fullName>
        <ecNumber evidence="6">3.1.11.6</ecNumber>
    </recommendedName>
    <alternativeName>
        <fullName evidence="6">Exodeoxyribonuclease VII small subunit</fullName>
        <shortName evidence="6">Exonuclease VII small subunit</shortName>
    </alternativeName>
</protein>
<dbReference type="NCBIfam" id="NF002140">
    <property type="entry name" value="PRK00977.1-4"/>
    <property type="match status" value="1"/>
</dbReference>
<dbReference type="PANTHER" id="PTHR34137:SF1">
    <property type="entry name" value="EXODEOXYRIBONUCLEASE 7 SMALL SUBUNIT"/>
    <property type="match status" value="1"/>
</dbReference>
<keyword evidence="8" id="KW-1185">Reference proteome</keyword>
<dbReference type="KEGG" id="crs:FQB35_07070"/>
<dbReference type="GO" id="GO:0008855">
    <property type="term" value="F:exodeoxyribonuclease VII activity"/>
    <property type="evidence" value="ECO:0007669"/>
    <property type="project" value="UniProtKB-UniRule"/>
</dbReference>
<evidence type="ECO:0000313" key="8">
    <source>
        <dbReference type="Proteomes" id="UP000324646"/>
    </source>
</evidence>
<dbReference type="OrthoDB" id="1697399at2"/>
<evidence type="ECO:0000256" key="5">
    <source>
        <dbReference type="ARBA" id="ARBA00022839"/>
    </source>
</evidence>
<comment type="similarity">
    <text evidence="1 6">Belongs to the XseB family.</text>
</comment>
<accession>A0A5C0SGB0</accession>
<evidence type="ECO:0000256" key="1">
    <source>
        <dbReference type="ARBA" id="ARBA00009998"/>
    </source>
</evidence>
<keyword evidence="4 6" id="KW-0378">Hydrolase</keyword>
<keyword evidence="2 6" id="KW-0963">Cytoplasm</keyword>
<dbReference type="EMBL" id="CP042243">
    <property type="protein sequence ID" value="QEK13615.1"/>
    <property type="molecule type" value="Genomic_DNA"/>
</dbReference>
<comment type="subunit">
    <text evidence="6">Heterooligomer composed of large and small subunits.</text>
</comment>
<dbReference type="Proteomes" id="UP000324646">
    <property type="component" value="Chromosome"/>
</dbReference>
<dbReference type="InterPro" id="IPR037004">
    <property type="entry name" value="Exonuc_VII_ssu_sf"/>
</dbReference>
<comment type="catalytic activity">
    <reaction evidence="6">
        <text>Exonucleolytic cleavage in either 5'- to 3'- or 3'- to 5'-direction to yield nucleoside 5'-phosphates.</text>
        <dbReference type="EC" id="3.1.11.6"/>
    </reaction>
</comment>
<evidence type="ECO:0000256" key="6">
    <source>
        <dbReference type="HAMAP-Rule" id="MF_00337"/>
    </source>
</evidence>
<dbReference type="Pfam" id="PF02609">
    <property type="entry name" value="Exonuc_VII_S"/>
    <property type="match status" value="1"/>
</dbReference>
<comment type="subcellular location">
    <subcellularLocation>
        <location evidence="6">Cytoplasm</location>
    </subcellularLocation>
</comment>
<gene>
    <name evidence="6" type="primary">xseB</name>
    <name evidence="7" type="ORF">FQB35_07070</name>
</gene>
<dbReference type="PANTHER" id="PTHR34137">
    <property type="entry name" value="EXODEOXYRIBONUCLEASE 7 SMALL SUBUNIT"/>
    <property type="match status" value="1"/>
</dbReference>
<dbReference type="HAMAP" id="MF_00337">
    <property type="entry name" value="Exonuc_7_S"/>
    <property type="match status" value="1"/>
</dbReference>
<evidence type="ECO:0000256" key="2">
    <source>
        <dbReference type="ARBA" id="ARBA00022490"/>
    </source>
</evidence>
<reference evidence="7 8" key="1">
    <citation type="submission" date="2019-07" db="EMBL/GenBank/DDBJ databases">
        <title>Complete genome of Crassaminicella thermophila SY095.</title>
        <authorList>
            <person name="Li X."/>
        </authorList>
    </citation>
    <scope>NUCLEOTIDE SEQUENCE [LARGE SCALE GENOMIC DNA]</scope>
    <source>
        <strain evidence="7 8">SY095</strain>
    </source>
</reference>
<name>A0A5C0SGB0_CRATE</name>
<dbReference type="InterPro" id="IPR003761">
    <property type="entry name" value="Exonuc_VII_S"/>
</dbReference>
<dbReference type="SUPFAM" id="SSF116842">
    <property type="entry name" value="XseB-like"/>
    <property type="match status" value="1"/>
</dbReference>
<keyword evidence="5 6" id="KW-0269">Exonuclease</keyword>